<evidence type="ECO:0000256" key="1">
    <source>
        <dbReference type="ARBA" id="ARBA00004651"/>
    </source>
</evidence>
<comment type="similarity">
    <text evidence="2">Belongs to the autoinducer-2 exporter (AI-2E) (TC 2.A.86) family.</text>
</comment>
<keyword evidence="4" id="KW-1003">Cell membrane</keyword>
<dbReference type="Pfam" id="PF01594">
    <property type="entry name" value="AI-2E_transport"/>
    <property type="match status" value="1"/>
</dbReference>
<feature type="transmembrane region" description="Helical" evidence="9">
    <location>
        <begin position="76"/>
        <end position="97"/>
    </location>
</feature>
<gene>
    <name evidence="10" type="primary">tqsA_4</name>
    <name evidence="10" type="ORF">GALL_224170</name>
</gene>
<proteinExistence type="inferred from homology"/>
<dbReference type="AlphaFoldDB" id="A0A1J5RIP5"/>
<feature type="transmembrane region" description="Helical" evidence="9">
    <location>
        <begin position="46"/>
        <end position="64"/>
    </location>
</feature>
<organism evidence="10">
    <name type="scientific">mine drainage metagenome</name>
    <dbReference type="NCBI Taxonomy" id="410659"/>
    <lineage>
        <taxon>unclassified sequences</taxon>
        <taxon>metagenomes</taxon>
        <taxon>ecological metagenomes</taxon>
    </lineage>
</organism>
<evidence type="ECO:0000256" key="9">
    <source>
        <dbReference type="SAM" id="Phobius"/>
    </source>
</evidence>
<evidence type="ECO:0000256" key="6">
    <source>
        <dbReference type="ARBA" id="ARBA00022989"/>
    </source>
</evidence>
<dbReference type="GO" id="GO:0005886">
    <property type="term" value="C:plasma membrane"/>
    <property type="evidence" value="ECO:0007669"/>
    <property type="project" value="UniProtKB-SubCell"/>
</dbReference>
<protein>
    <submittedName>
        <fullName evidence="10">AI-2 transport protein TqsA</fullName>
    </submittedName>
</protein>
<evidence type="ECO:0000256" key="2">
    <source>
        <dbReference type="ARBA" id="ARBA00009773"/>
    </source>
</evidence>
<evidence type="ECO:0000313" key="10">
    <source>
        <dbReference type="EMBL" id="OIQ95641.1"/>
    </source>
</evidence>
<dbReference type="PANTHER" id="PTHR21716:SF53">
    <property type="entry name" value="PERMEASE PERM-RELATED"/>
    <property type="match status" value="1"/>
</dbReference>
<feature type="transmembrane region" description="Helical" evidence="9">
    <location>
        <begin position="316"/>
        <end position="349"/>
    </location>
</feature>
<comment type="subcellular location">
    <subcellularLocation>
        <location evidence="1">Cell membrane</location>
        <topology evidence="1">Multi-pass membrane protein</topology>
    </subcellularLocation>
</comment>
<feature type="transmembrane region" description="Helical" evidence="9">
    <location>
        <begin position="250"/>
        <end position="273"/>
    </location>
</feature>
<evidence type="ECO:0000256" key="8">
    <source>
        <dbReference type="SAM" id="MobiDB-lite"/>
    </source>
</evidence>
<dbReference type="EMBL" id="MLJW01000163">
    <property type="protein sequence ID" value="OIQ95641.1"/>
    <property type="molecule type" value="Genomic_DNA"/>
</dbReference>
<accession>A0A1J5RIP5</accession>
<reference evidence="10" key="1">
    <citation type="submission" date="2016-10" db="EMBL/GenBank/DDBJ databases">
        <title>Sequence of Gallionella enrichment culture.</title>
        <authorList>
            <person name="Poehlein A."/>
            <person name="Muehling M."/>
            <person name="Daniel R."/>
        </authorList>
    </citation>
    <scope>NUCLEOTIDE SEQUENCE</scope>
</reference>
<evidence type="ECO:0000256" key="5">
    <source>
        <dbReference type="ARBA" id="ARBA00022692"/>
    </source>
</evidence>
<sequence>MTEERRAPSDVVPWAVRVSAAWSWRFLLLVASVGVGLYLVTILKVIVVPVAVALLLTVLLLPLVRWLQQQARLPRAAASGVAVLGLLVVVIGLLTVAGRSIAKGISDLQTQAVAGVQELTEWLSSSPLNITIADITGYIAKAQQSITQNSGGLVSSALSVTTTVGHVVAGALIAMFCTFFFLLDGRAIWTWLVGLLPFEARERTHQAARRGFVTLGAYTRTQILVALVDAIGIGIGAAVLRVPLALPLGILVFLGSFIPIVGAVLTGAVAVLVALVSHGPVVAVIMLAVVLLVQQIEGHVLQPFLMGHAVSLHPVAVLLSVAAGSLVAGITGALFAVPIAAVVNTVVLYLHGHDKFPELGTDDHVEVREPGRPRADAPFADVSALQGPTIAGEQE</sequence>
<keyword evidence="3" id="KW-0813">Transport</keyword>
<keyword evidence="5 9" id="KW-0812">Transmembrane</keyword>
<keyword evidence="6 9" id="KW-1133">Transmembrane helix</keyword>
<keyword evidence="7 9" id="KW-0472">Membrane</keyword>
<name>A0A1J5RIP5_9ZZZZ</name>
<feature type="region of interest" description="Disordered" evidence="8">
    <location>
        <begin position="369"/>
        <end position="395"/>
    </location>
</feature>
<feature type="transmembrane region" description="Helical" evidence="9">
    <location>
        <begin position="21"/>
        <end position="40"/>
    </location>
</feature>
<feature type="transmembrane region" description="Helical" evidence="9">
    <location>
        <begin position="223"/>
        <end position="244"/>
    </location>
</feature>
<dbReference type="InterPro" id="IPR002549">
    <property type="entry name" value="AI-2E-like"/>
</dbReference>
<feature type="transmembrane region" description="Helical" evidence="9">
    <location>
        <begin position="163"/>
        <end position="183"/>
    </location>
</feature>
<comment type="caution">
    <text evidence="10">The sequence shown here is derived from an EMBL/GenBank/DDBJ whole genome shotgun (WGS) entry which is preliminary data.</text>
</comment>
<evidence type="ECO:0000256" key="4">
    <source>
        <dbReference type="ARBA" id="ARBA00022475"/>
    </source>
</evidence>
<dbReference type="PANTHER" id="PTHR21716">
    <property type="entry name" value="TRANSMEMBRANE PROTEIN"/>
    <property type="match status" value="1"/>
</dbReference>
<evidence type="ECO:0000256" key="3">
    <source>
        <dbReference type="ARBA" id="ARBA00022448"/>
    </source>
</evidence>
<evidence type="ECO:0000256" key="7">
    <source>
        <dbReference type="ARBA" id="ARBA00023136"/>
    </source>
</evidence>
<dbReference type="GO" id="GO:0055085">
    <property type="term" value="P:transmembrane transport"/>
    <property type="evidence" value="ECO:0007669"/>
    <property type="project" value="TreeGrafter"/>
</dbReference>
<feature type="transmembrane region" description="Helical" evidence="9">
    <location>
        <begin position="280"/>
        <end position="296"/>
    </location>
</feature>